<evidence type="ECO:0000313" key="2">
    <source>
        <dbReference type="EMBL" id="KAK3497718.1"/>
    </source>
</evidence>
<dbReference type="Proteomes" id="UP001285908">
    <property type="component" value="Unassembled WGS sequence"/>
</dbReference>
<organism evidence="2 3">
    <name type="scientific">Neurospora hispaniola</name>
    <dbReference type="NCBI Taxonomy" id="588809"/>
    <lineage>
        <taxon>Eukaryota</taxon>
        <taxon>Fungi</taxon>
        <taxon>Dikarya</taxon>
        <taxon>Ascomycota</taxon>
        <taxon>Pezizomycotina</taxon>
        <taxon>Sordariomycetes</taxon>
        <taxon>Sordariomycetidae</taxon>
        <taxon>Sordariales</taxon>
        <taxon>Sordariaceae</taxon>
        <taxon>Neurospora</taxon>
    </lineage>
</organism>
<sequence length="77" mass="8736">MNKRRQQQQQQQQKYDRDNGHLHMSTSPRYCIKTFDMMIVSGAQNADFVQPQSVETCGPICGSFRGSVCPRAIPSSE</sequence>
<feature type="region of interest" description="Disordered" evidence="1">
    <location>
        <begin position="1"/>
        <end position="26"/>
    </location>
</feature>
<reference evidence="2 3" key="1">
    <citation type="journal article" date="2023" name="Mol. Phylogenet. Evol.">
        <title>Genome-scale phylogeny and comparative genomics of the fungal order Sordariales.</title>
        <authorList>
            <person name="Hensen N."/>
            <person name="Bonometti L."/>
            <person name="Westerberg I."/>
            <person name="Brannstrom I.O."/>
            <person name="Guillou S."/>
            <person name="Cros-Aarteil S."/>
            <person name="Calhoun S."/>
            <person name="Haridas S."/>
            <person name="Kuo A."/>
            <person name="Mondo S."/>
            <person name="Pangilinan J."/>
            <person name="Riley R."/>
            <person name="LaButti K."/>
            <person name="Andreopoulos B."/>
            <person name="Lipzen A."/>
            <person name="Chen C."/>
            <person name="Yan M."/>
            <person name="Daum C."/>
            <person name="Ng V."/>
            <person name="Clum A."/>
            <person name="Steindorff A."/>
            <person name="Ohm R.A."/>
            <person name="Martin F."/>
            <person name="Silar P."/>
            <person name="Natvig D.O."/>
            <person name="Lalanne C."/>
            <person name="Gautier V."/>
            <person name="Ament-Velasquez S.L."/>
            <person name="Kruys A."/>
            <person name="Hutchinson M.I."/>
            <person name="Powell A.J."/>
            <person name="Barry K."/>
            <person name="Miller A.N."/>
            <person name="Grigoriev I.V."/>
            <person name="Debuchy R."/>
            <person name="Gladieux P."/>
            <person name="Hiltunen Thoren M."/>
            <person name="Johannesson H."/>
        </authorList>
    </citation>
    <scope>NUCLEOTIDE SEQUENCE [LARGE SCALE GENOMIC DNA]</scope>
    <source>
        <strain evidence="2 3">FGSC 10403</strain>
    </source>
</reference>
<gene>
    <name evidence="2" type="ORF">B0T23DRAFT_426794</name>
</gene>
<keyword evidence="3" id="KW-1185">Reference proteome</keyword>
<dbReference type="RefSeq" id="XP_062695982.1">
    <property type="nucleotide sequence ID" value="XM_062840015.1"/>
</dbReference>
<dbReference type="EMBL" id="JAULSX010000002">
    <property type="protein sequence ID" value="KAK3497718.1"/>
    <property type="molecule type" value="Genomic_DNA"/>
</dbReference>
<evidence type="ECO:0000256" key="1">
    <source>
        <dbReference type="SAM" id="MobiDB-lite"/>
    </source>
</evidence>
<name>A0AAJ0IDM7_9PEZI</name>
<proteinExistence type="predicted"/>
<protein>
    <submittedName>
        <fullName evidence="2">Uncharacterized protein</fullName>
    </submittedName>
</protein>
<accession>A0AAJ0IDM7</accession>
<evidence type="ECO:0000313" key="3">
    <source>
        <dbReference type="Proteomes" id="UP001285908"/>
    </source>
</evidence>
<dbReference type="GeneID" id="87877637"/>
<dbReference type="AlphaFoldDB" id="A0AAJ0IDM7"/>
<comment type="caution">
    <text evidence="2">The sequence shown here is derived from an EMBL/GenBank/DDBJ whole genome shotgun (WGS) entry which is preliminary data.</text>
</comment>